<dbReference type="GO" id="GO:0016051">
    <property type="term" value="P:carbohydrate biosynthetic process"/>
    <property type="evidence" value="ECO:0007669"/>
    <property type="project" value="InterPro"/>
</dbReference>
<dbReference type="OMA" id="LVWCNIF"/>
<keyword evidence="4 9" id="KW-0812">Transmembrane</keyword>
<keyword evidence="3 9" id="KW-0808">Transferase</keyword>
<sequence length="349" mass="40624">MKLLSRFFFGLFLLLFLMLSTFLVYLTHLRNEDMKLRQEPPLVHRSTSTSPRAMQIIHQGQVSSDAEGTRGILDQLTIEKDLLERRETKDNVCSKYGLDQRGTDQLHQVYPWEYLISKEHSLVWCNVFKSGSSSWMYVFNQLAGHSTKFLNKKKQRPPMTIARDFYPRPSKEELIEAMNNSLSFIVARHPLERLVSGFRDKILGAVKGTHHDKMGKAINRKYGRSHTKKPSFSDFVTFVLATFKETGVIDMHWSPAFSFCNVCQMNFTMIVKFETFERDQAYLLQKAGLQGVVQTLKINAAQDGQNSQTVMNKYMEQLPLELLEEICDFYKYDFQIFGYSYPKCDFFDK</sequence>
<proteinExistence type="inferred from homology"/>
<evidence type="ECO:0000256" key="4">
    <source>
        <dbReference type="ARBA" id="ARBA00022692"/>
    </source>
</evidence>
<dbReference type="Pfam" id="PF03567">
    <property type="entry name" value="Sulfotransfer_2"/>
    <property type="match status" value="1"/>
</dbReference>
<evidence type="ECO:0000256" key="1">
    <source>
        <dbReference type="ARBA" id="ARBA00004323"/>
    </source>
</evidence>
<protein>
    <recommendedName>
        <fullName evidence="9">Carbohydrate sulfotransferase</fullName>
        <ecNumber evidence="9">2.8.2.-</ecNumber>
    </recommendedName>
</protein>
<dbReference type="EC" id="2.8.2.-" evidence="9"/>
<organism evidence="10 11">
    <name type="scientific">Tigriopus californicus</name>
    <name type="common">Marine copepod</name>
    <dbReference type="NCBI Taxonomy" id="6832"/>
    <lineage>
        <taxon>Eukaryota</taxon>
        <taxon>Metazoa</taxon>
        <taxon>Ecdysozoa</taxon>
        <taxon>Arthropoda</taxon>
        <taxon>Crustacea</taxon>
        <taxon>Multicrustacea</taxon>
        <taxon>Hexanauplia</taxon>
        <taxon>Copepoda</taxon>
        <taxon>Harpacticoida</taxon>
        <taxon>Harpacticidae</taxon>
        <taxon>Tigriopus</taxon>
    </lineage>
</organism>
<dbReference type="PANTHER" id="PTHR12137:SF63">
    <property type="entry name" value="CARBOHYDRATE SULFOTRANSFERASE"/>
    <property type="match status" value="1"/>
</dbReference>
<feature type="transmembrane region" description="Helical" evidence="9">
    <location>
        <begin position="6"/>
        <end position="27"/>
    </location>
</feature>
<dbReference type="STRING" id="6832.A0A553PB97"/>
<dbReference type="InterPro" id="IPR018011">
    <property type="entry name" value="Carb_sulfotrans_8-10"/>
</dbReference>
<dbReference type="AlphaFoldDB" id="A0A553PB97"/>
<evidence type="ECO:0000256" key="7">
    <source>
        <dbReference type="ARBA" id="ARBA00023136"/>
    </source>
</evidence>
<dbReference type="SUPFAM" id="SSF52540">
    <property type="entry name" value="P-loop containing nucleoside triphosphate hydrolases"/>
    <property type="match status" value="1"/>
</dbReference>
<keyword evidence="9" id="KW-0735">Signal-anchor</keyword>
<evidence type="ECO:0000256" key="9">
    <source>
        <dbReference type="RuleBase" id="RU364020"/>
    </source>
</evidence>
<name>A0A553PB97_TIGCA</name>
<dbReference type="EMBL" id="VCGU01000005">
    <property type="protein sequence ID" value="TRY74964.1"/>
    <property type="molecule type" value="Genomic_DNA"/>
</dbReference>
<evidence type="ECO:0000313" key="10">
    <source>
        <dbReference type="EMBL" id="TRY74964.1"/>
    </source>
</evidence>
<dbReference type="Proteomes" id="UP000318571">
    <property type="component" value="Chromosome 2"/>
</dbReference>
<evidence type="ECO:0000256" key="6">
    <source>
        <dbReference type="ARBA" id="ARBA00023034"/>
    </source>
</evidence>
<keyword evidence="11" id="KW-1185">Reference proteome</keyword>
<gene>
    <name evidence="10" type="ORF">TCAL_04964</name>
</gene>
<evidence type="ECO:0000256" key="5">
    <source>
        <dbReference type="ARBA" id="ARBA00022989"/>
    </source>
</evidence>
<accession>A0A553PB97</accession>
<dbReference type="OrthoDB" id="2019940at2759"/>
<keyword evidence="6 9" id="KW-0333">Golgi apparatus</keyword>
<comment type="caution">
    <text evidence="10">The sequence shown here is derived from an EMBL/GenBank/DDBJ whole genome shotgun (WGS) entry which is preliminary data.</text>
</comment>
<reference evidence="10 11" key="1">
    <citation type="journal article" date="2018" name="Nat. Ecol. Evol.">
        <title>Genomic signatures of mitonuclear coevolution across populations of Tigriopus californicus.</title>
        <authorList>
            <person name="Barreto F.S."/>
            <person name="Watson E.T."/>
            <person name="Lima T.G."/>
            <person name="Willett C.S."/>
            <person name="Edmands S."/>
            <person name="Li W."/>
            <person name="Burton R.S."/>
        </authorList>
    </citation>
    <scope>NUCLEOTIDE SEQUENCE [LARGE SCALE GENOMIC DNA]</scope>
    <source>
        <strain evidence="10 11">San Diego</strain>
    </source>
</reference>
<keyword evidence="5 9" id="KW-1133">Transmembrane helix</keyword>
<comment type="subcellular location">
    <subcellularLocation>
        <location evidence="1 9">Golgi apparatus membrane</location>
        <topology evidence="1 9">Single-pass type II membrane protein</topology>
    </subcellularLocation>
</comment>
<keyword evidence="8 9" id="KW-0325">Glycoprotein</keyword>
<dbReference type="PANTHER" id="PTHR12137">
    <property type="entry name" value="CARBOHYDRATE SULFOTRANSFERASE"/>
    <property type="match status" value="1"/>
</dbReference>
<evidence type="ECO:0000256" key="2">
    <source>
        <dbReference type="ARBA" id="ARBA00006339"/>
    </source>
</evidence>
<evidence type="ECO:0000256" key="3">
    <source>
        <dbReference type="ARBA" id="ARBA00022679"/>
    </source>
</evidence>
<dbReference type="GO" id="GO:0008146">
    <property type="term" value="F:sulfotransferase activity"/>
    <property type="evidence" value="ECO:0007669"/>
    <property type="project" value="InterPro"/>
</dbReference>
<evidence type="ECO:0000256" key="8">
    <source>
        <dbReference type="ARBA" id="ARBA00023180"/>
    </source>
</evidence>
<keyword evidence="7 9" id="KW-0472">Membrane</keyword>
<dbReference type="InterPro" id="IPR005331">
    <property type="entry name" value="Sulfotransferase"/>
</dbReference>
<dbReference type="GO" id="GO:0000139">
    <property type="term" value="C:Golgi membrane"/>
    <property type="evidence" value="ECO:0007669"/>
    <property type="project" value="UniProtKB-SubCell"/>
</dbReference>
<dbReference type="InterPro" id="IPR027417">
    <property type="entry name" value="P-loop_NTPase"/>
</dbReference>
<comment type="similarity">
    <text evidence="2 9">Belongs to the sulfotransferase 2 family.</text>
</comment>
<keyword evidence="9" id="KW-0119">Carbohydrate metabolism</keyword>
<evidence type="ECO:0000313" key="11">
    <source>
        <dbReference type="Proteomes" id="UP000318571"/>
    </source>
</evidence>